<comment type="caution">
    <text evidence="2">The sequence shown here is derived from an EMBL/GenBank/DDBJ whole genome shotgun (WGS) entry which is preliminary data.</text>
</comment>
<organism evidence="2 3">
    <name type="scientific">Methanooceanicella nereidis</name>
    <dbReference type="NCBI Taxonomy" id="2052831"/>
    <lineage>
        <taxon>Archaea</taxon>
        <taxon>Methanobacteriati</taxon>
        <taxon>Methanobacteriota</taxon>
        <taxon>Stenosarchaea group</taxon>
        <taxon>Methanomicrobia</taxon>
        <taxon>Methanocellales</taxon>
        <taxon>Methanocellaceae</taxon>
        <taxon>Methanooceanicella</taxon>
    </lineage>
</organism>
<protein>
    <recommendedName>
        <fullName evidence="1">Metanogen output domain-containing protein</fullName>
    </recommendedName>
</protein>
<name>A0AAP2W829_9EURY</name>
<evidence type="ECO:0000259" key="1">
    <source>
        <dbReference type="Pfam" id="PF18546"/>
    </source>
</evidence>
<feature type="domain" description="Metanogen output" evidence="1">
    <location>
        <begin position="143"/>
        <end position="266"/>
    </location>
</feature>
<dbReference type="Pfam" id="PF18546">
    <property type="entry name" value="MetOD1"/>
    <property type="match status" value="1"/>
</dbReference>
<keyword evidence="3" id="KW-1185">Reference proteome</keyword>
<evidence type="ECO:0000313" key="3">
    <source>
        <dbReference type="Proteomes" id="UP001320159"/>
    </source>
</evidence>
<evidence type="ECO:0000313" key="2">
    <source>
        <dbReference type="EMBL" id="MCD1295661.1"/>
    </source>
</evidence>
<accession>A0AAP2W829</accession>
<proteinExistence type="predicted"/>
<gene>
    <name evidence="2" type="ORF">CUJ83_11700</name>
</gene>
<dbReference type="AlphaFoldDB" id="A0AAP2W829"/>
<dbReference type="Proteomes" id="UP001320159">
    <property type="component" value="Unassembled WGS sequence"/>
</dbReference>
<dbReference type="InterPro" id="IPR041359">
    <property type="entry name" value="MetOD1"/>
</dbReference>
<sequence>MDKKQDDNEYDRCMIAEQIIENLPFPVIAIGLDKSIIYLNGKAKNMIAGRDLPCYESLLKNTAPCIDCPMDNGYFDKNHDQKTLYMKSDSPGHIFRSISPLYADGKLEGVIEQIAEMTASAHIGVEKSDVSVIQKKQSEMKDIFMSIIPVLTRKVCQGDRNLVIKDIGDRVEAYMESVIMENMPDDRTRLACVCEIFNEMGGNFTAVNREDHIEISGTVCPWGDDAVNNPILCNITKMIFSRSLYKEKLHVDLVESIGNRDDRCLLRAYRKL</sequence>
<reference evidence="2 3" key="1">
    <citation type="submission" date="2017-11" db="EMBL/GenBank/DDBJ databases">
        <title>Isolation and Characterization of Family Methanocellaceae Species from Potential Methane Hydrate Area Offshore Southwestern Taiwan.</title>
        <authorList>
            <person name="Zhang W.-L."/>
            <person name="Chen W.-C."/>
            <person name="Lai M.-C."/>
            <person name="Chen S.-C."/>
        </authorList>
    </citation>
    <scope>NUCLEOTIDE SEQUENCE [LARGE SCALE GENOMIC DNA]</scope>
    <source>
        <strain evidence="2 3">CWC-04</strain>
    </source>
</reference>
<dbReference type="EMBL" id="PGCK01000010">
    <property type="protein sequence ID" value="MCD1295661.1"/>
    <property type="molecule type" value="Genomic_DNA"/>
</dbReference>
<dbReference type="RefSeq" id="WP_230742518.1">
    <property type="nucleotide sequence ID" value="NZ_PGCK01000010.1"/>
</dbReference>